<sequence>FSTRALFICKRFYCKRASFIRKQLSRCCTHRVYCCRINVSKQPSIIVNRIALYYTPRAPFCPPYRPFGKSKNSSNAILFKAIKQICPNYDKSKNRVIV</sequence>
<reference evidence="2" key="1">
    <citation type="submission" date="2022-11" db="UniProtKB">
        <authorList>
            <consortium name="WormBaseParasite"/>
        </authorList>
    </citation>
    <scope>IDENTIFICATION</scope>
</reference>
<organism evidence="1 2">
    <name type="scientific">Romanomermis culicivorax</name>
    <name type="common">Nematode worm</name>
    <dbReference type="NCBI Taxonomy" id="13658"/>
    <lineage>
        <taxon>Eukaryota</taxon>
        <taxon>Metazoa</taxon>
        <taxon>Ecdysozoa</taxon>
        <taxon>Nematoda</taxon>
        <taxon>Enoplea</taxon>
        <taxon>Dorylaimia</taxon>
        <taxon>Mermithida</taxon>
        <taxon>Mermithoidea</taxon>
        <taxon>Mermithidae</taxon>
        <taxon>Romanomermis</taxon>
    </lineage>
</organism>
<keyword evidence="1" id="KW-1185">Reference proteome</keyword>
<evidence type="ECO:0000313" key="2">
    <source>
        <dbReference type="WBParaSite" id="nRc.2.0.1.t34397-RA"/>
    </source>
</evidence>
<dbReference type="AlphaFoldDB" id="A0A915K933"/>
<protein>
    <submittedName>
        <fullName evidence="2">Secreted protein</fullName>
    </submittedName>
</protein>
<accession>A0A915K933</accession>
<proteinExistence type="predicted"/>
<dbReference type="Proteomes" id="UP000887565">
    <property type="component" value="Unplaced"/>
</dbReference>
<evidence type="ECO:0000313" key="1">
    <source>
        <dbReference type="Proteomes" id="UP000887565"/>
    </source>
</evidence>
<name>A0A915K933_ROMCU</name>
<dbReference type="WBParaSite" id="nRc.2.0.1.t34397-RA">
    <property type="protein sequence ID" value="nRc.2.0.1.t34397-RA"/>
    <property type="gene ID" value="nRc.2.0.1.g34397"/>
</dbReference>